<feature type="region of interest" description="Disordered" evidence="1">
    <location>
        <begin position="1"/>
        <end position="28"/>
    </location>
</feature>
<sequence>MKKAPPPASQGRQKKSSRGPSVDSELSPVDIRGGFLEEVIPTQGIRAGVEVSSWNRCPRSTGSVELGSPRQPRSPAGTLTRLGVFSAELSLRVFSVVAIYYCHGHHMLDLSVSKTIKETHLLLTCDKCKTDCFSGSVLGAKCGSSKSLFKAFSSPQPLGEGLAQGRPGKDDLGNSILGLLGSTPHTDARDRLPSPRRIHRSASLDCRPSHGAHTVFAFQQSPEQVCHCLTLQPVEAELPHASQGLTPRLGPVGPELRSLTKPVCPEGLCGPALPCAHPAFVELMLEMRTSGLEVDKTQQGWRV</sequence>
<gene>
    <name evidence="2" type="ORF">MRATA1EN1_LOCUS3998</name>
</gene>
<evidence type="ECO:0000256" key="1">
    <source>
        <dbReference type="SAM" id="MobiDB-lite"/>
    </source>
</evidence>
<reference evidence="2" key="1">
    <citation type="submission" date="2023-04" db="EMBL/GenBank/DDBJ databases">
        <authorList>
            <consortium name="ELIXIR-Norway"/>
        </authorList>
    </citation>
    <scope>NUCLEOTIDE SEQUENCE [LARGE SCALE GENOMIC DNA]</scope>
</reference>
<keyword evidence="3" id="KW-1185">Reference proteome</keyword>
<name>A0ABN8Y182_RANTA</name>
<dbReference type="Proteomes" id="UP001176941">
    <property type="component" value="Chromosome 12"/>
</dbReference>
<dbReference type="EMBL" id="OX459948">
    <property type="protein sequence ID" value="CAI9155036.1"/>
    <property type="molecule type" value="Genomic_DNA"/>
</dbReference>
<evidence type="ECO:0000313" key="2">
    <source>
        <dbReference type="EMBL" id="CAI9155036.1"/>
    </source>
</evidence>
<evidence type="ECO:0000313" key="3">
    <source>
        <dbReference type="Proteomes" id="UP001176941"/>
    </source>
</evidence>
<accession>A0ABN8Y182</accession>
<protein>
    <submittedName>
        <fullName evidence="2">Uncharacterized protein</fullName>
    </submittedName>
</protein>
<organism evidence="2 3">
    <name type="scientific">Rangifer tarandus platyrhynchus</name>
    <name type="common">Svalbard reindeer</name>
    <dbReference type="NCBI Taxonomy" id="3082113"/>
    <lineage>
        <taxon>Eukaryota</taxon>
        <taxon>Metazoa</taxon>
        <taxon>Chordata</taxon>
        <taxon>Craniata</taxon>
        <taxon>Vertebrata</taxon>
        <taxon>Euteleostomi</taxon>
        <taxon>Mammalia</taxon>
        <taxon>Eutheria</taxon>
        <taxon>Laurasiatheria</taxon>
        <taxon>Artiodactyla</taxon>
        <taxon>Ruminantia</taxon>
        <taxon>Pecora</taxon>
        <taxon>Cervidae</taxon>
        <taxon>Odocoileinae</taxon>
        <taxon>Rangifer</taxon>
    </lineage>
</organism>
<proteinExistence type="predicted"/>